<organism evidence="2 3">
    <name type="scientific">Arachis hypogaea</name>
    <name type="common">Peanut</name>
    <dbReference type="NCBI Taxonomy" id="3818"/>
    <lineage>
        <taxon>Eukaryota</taxon>
        <taxon>Viridiplantae</taxon>
        <taxon>Streptophyta</taxon>
        <taxon>Embryophyta</taxon>
        <taxon>Tracheophyta</taxon>
        <taxon>Spermatophyta</taxon>
        <taxon>Magnoliopsida</taxon>
        <taxon>eudicotyledons</taxon>
        <taxon>Gunneridae</taxon>
        <taxon>Pentapetalae</taxon>
        <taxon>rosids</taxon>
        <taxon>fabids</taxon>
        <taxon>Fabales</taxon>
        <taxon>Fabaceae</taxon>
        <taxon>Papilionoideae</taxon>
        <taxon>50 kb inversion clade</taxon>
        <taxon>dalbergioids sensu lato</taxon>
        <taxon>Dalbergieae</taxon>
        <taxon>Pterocarpus clade</taxon>
        <taxon>Arachis</taxon>
    </lineage>
</organism>
<dbReference type="AlphaFoldDB" id="A0A445EX08"/>
<sequence>MYILTRSSEKSKHNLEEISTQFTLSYTVYEVVKQVFNSTFNKFAVTYDALSSEVKYQDTMPSLFECIKALSALSFERENKVSPRYILERWSKNVKRRNTHIKSSHNKPLSESRSRRFDNLVFWSQIYLSHDDTSLEDINELQSPPRMRTRRRPKNRLRLNMEKHIANASKKKKKEK</sequence>
<dbReference type="EMBL" id="SDMP01000001">
    <property type="protein sequence ID" value="RYR79940.1"/>
    <property type="molecule type" value="Genomic_DNA"/>
</dbReference>
<accession>A0A445EX08</accession>
<evidence type="ECO:0008006" key="4">
    <source>
        <dbReference type="Google" id="ProtNLM"/>
    </source>
</evidence>
<keyword evidence="3" id="KW-1185">Reference proteome</keyword>
<protein>
    <recommendedName>
        <fullName evidence="4">Protein FAR1-RELATED SEQUENCE</fullName>
    </recommendedName>
</protein>
<feature type="region of interest" description="Disordered" evidence="1">
    <location>
        <begin position="143"/>
        <end position="176"/>
    </location>
</feature>
<evidence type="ECO:0000256" key="1">
    <source>
        <dbReference type="SAM" id="MobiDB-lite"/>
    </source>
</evidence>
<proteinExistence type="predicted"/>
<gene>
    <name evidence="2" type="ORF">Ahy_A01g004734</name>
</gene>
<reference evidence="2 3" key="1">
    <citation type="submission" date="2019-01" db="EMBL/GenBank/DDBJ databases">
        <title>Sequencing of cultivated peanut Arachis hypogaea provides insights into genome evolution and oil improvement.</title>
        <authorList>
            <person name="Chen X."/>
        </authorList>
    </citation>
    <scope>NUCLEOTIDE SEQUENCE [LARGE SCALE GENOMIC DNA]</scope>
    <source>
        <strain evidence="3">cv. Fuhuasheng</strain>
        <tissue evidence="2">Leaves</tissue>
    </source>
</reference>
<evidence type="ECO:0000313" key="2">
    <source>
        <dbReference type="EMBL" id="RYR79940.1"/>
    </source>
</evidence>
<dbReference type="Proteomes" id="UP000289738">
    <property type="component" value="Chromosome A01"/>
</dbReference>
<feature type="compositionally biased region" description="Basic residues" evidence="1">
    <location>
        <begin position="147"/>
        <end position="157"/>
    </location>
</feature>
<evidence type="ECO:0000313" key="3">
    <source>
        <dbReference type="Proteomes" id="UP000289738"/>
    </source>
</evidence>
<comment type="caution">
    <text evidence="2">The sequence shown here is derived from an EMBL/GenBank/DDBJ whole genome shotgun (WGS) entry which is preliminary data.</text>
</comment>
<name>A0A445EX08_ARAHY</name>